<dbReference type="InterPro" id="IPR039261">
    <property type="entry name" value="FNR_nucleotide-bd"/>
</dbReference>
<evidence type="ECO:0000256" key="9">
    <source>
        <dbReference type="ARBA" id="ARBA00023004"/>
    </source>
</evidence>
<evidence type="ECO:0000313" key="16">
    <source>
        <dbReference type="Proteomes" id="UP001287286"/>
    </source>
</evidence>
<dbReference type="InterPro" id="IPR008333">
    <property type="entry name" value="Cbr1-like_FAD-bd_dom"/>
</dbReference>
<comment type="cofactor">
    <cofactor evidence="1">
        <name>FAD</name>
        <dbReference type="ChEBI" id="CHEBI:57692"/>
    </cofactor>
</comment>
<dbReference type="InterPro" id="IPR001834">
    <property type="entry name" value="CBR-like"/>
</dbReference>
<keyword evidence="9" id="KW-0408">Iron</keyword>
<feature type="domain" description="Cytochrome b5 heme-binding" evidence="13">
    <location>
        <begin position="244"/>
        <end position="291"/>
    </location>
</feature>
<evidence type="ECO:0000256" key="7">
    <source>
        <dbReference type="ARBA" id="ARBA00022827"/>
    </source>
</evidence>
<dbReference type="PRINTS" id="PR00406">
    <property type="entry name" value="CYTB5RDTASE"/>
</dbReference>
<dbReference type="InterPro" id="IPR036400">
    <property type="entry name" value="Cyt_B5-like_heme/steroid_sf"/>
</dbReference>
<evidence type="ECO:0000256" key="8">
    <source>
        <dbReference type="ARBA" id="ARBA00023002"/>
    </source>
</evidence>
<dbReference type="PRINTS" id="PR00363">
    <property type="entry name" value="CYTOCHROMEB5"/>
</dbReference>
<dbReference type="PANTHER" id="PTHR19370:SF178">
    <property type="entry name" value="CYTOCHROME-B5 REDUCTASE"/>
    <property type="match status" value="1"/>
</dbReference>
<keyword evidence="6" id="KW-0479">Metal-binding</keyword>
<organism evidence="15 16">
    <name type="scientific">Purpureocillium lilacinum</name>
    <name type="common">Paecilomyces lilacinus</name>
    <dbReference type="NCBI Taxonomy" id="33203"/>
    <lineage>
        <taxon>Eukaryota</taxon>
        <taxon>Fungi</taxon>
        <taxon>Dikarya</taxon>
        <taxon>Ascomycota</taxon>
        <taxon>Pezizomycotina</taxon>
        <taxon>Sordariomycetes</taxon>
        <taxon>Hypocreomycetidae</taxon>
        <taxon>Hypocreales</taxon>
        <taxon>Ophiocordycipitaceae</taxon>
        <taxon>Purpureocillium</taxon>
    </lineage>
</organism>
<dbReference type="SMART" id="SM01117">
    <property type="entry name" value="Cyt-b5"/>
    <property type="match status" value="1"/>
</dbReference>
<evidence type="ECO:0000259" key="13">
    <source>
        <dbReference type="PROSITE" id="PS50255"/>
    </source>
</evidence>
<dbReference type="Pfam" id="PF00175">
    <property type="entry name" value="NAD_binding_1"/>
    <property type="match status" value="1"/>
</dbReference>
<evidence type="ECO:0000256" key="5">
    <source>
        <dbReference type="ARBA" id="ARBA00022630"/>
    </source>
</evidence>
<dbReference type="Gene3D" id="2.40.30.10">
    <property type="entry name" value="Translation factors"/>
    <property type="match status" value="1"/>
</dbReference>
<feature type="compositionally biased region" description="Low complexity" evidence="12">
    <location>
        <begin position="303"/>
        <end position="314"/>
    </location>
</feature>
<keyword evidence="11" id="KW-0472">Membrane</keyword>
<keyword evidence="5" id="KW-0285">Flavoprotein</keyword>
<dbReference type="InterPro" id="IPR001709">
    <property type="entry name" value="Flavoprot_Pyr_Nucl_cyt_Rdtase"/>
</dbReference>
<name>A0ABR0BV87_PURLI</name>
<dbReference type="SUPFAM" id="SSF63380">
    <property type="entry name" value="Riboflavin synthase domain-like"/>
    <property type="match status" value="1"/>
</dbReference>
<proteinExistence type="inferred from homology"/>
<evidence type="ECO:0000313" key="15">
    <source>
        <dbReference type="EMBL" id="KAK4087925.1"/>
    </source>
</evidence>
<keyword evidence="10" id="KW-0520">NAD</keyword>
<evidence type="ECO:0000256" key="1">
    <source>
        <dbReference type="ARBA" id="ARBA00001974"/>
    </source>
</evidence>
<feature type="region of interest" description="Disordered" evidence="12">
    <location>
        <begin position="298"/>
        <end position="322"/>
    </location>
</feature>
<comment type="similarity">
    <text evidence="3">Belongs to the flavoprotein pyridine nucleotide cytochrome reductase family.</text>
</comment>
<reference evidence="15 16" key="1">
    <citation type="journal article" date="2024" name="Microbiol. Resour. Announc.">
        <title>Genome annotations for the ascomycete fungi Trichoderma harzianum, Trichoderma aggressivum, and Purpureocillium lilacinum.</title>
        <authorList>
            <person name="Beijen E.P.W."/>
            <person name="Ohm R.A."/>
        </authorList>
    </citation>
    <scope>NUCLEOTIDE SEQUENCE [LARGE SCALE GENOMIC DNA]</scope>
    <source>
        <strain evidence="15 16">CBS 150709</strain>
    </source>
</reference>
<feature type="domain" description="FAD-binding FR-type" evidence="14">
    <location>
        <begin position="436"/>
        <end position="540"/>
    </location>
</feature>
<dbReference type="PRINTS" id="PR00371">
    <property type="entry name" value="FPNCR"/>
</dbReference>
<dbReference type="SUPFAM" id="SSF55856">
    <property type="entry name" value="Cytochrome b5-like heme/steroid binding domain"/>
    <property type="match status" value="1"/>
</dbReference>
<evidence type="ECO:0008006" key="17">
    <source>
        <dbReference type="Google" id="ProtNLM"/>
    </source>
</evidence>
<keyword evidence="7" id="KW-0274">FAD</keyword>
<sequence>MRSDRKRAAQFSVGHFQGLHISGCEWRLLDPPLTSALDGGAALVADQVVAEPSLVFAVSLGQALTEDPLEPPWPWAALTLESRMSRAYTGHEKRLLSAEPNSARREDDVDVLTGRALVSPDVDLRAGRFHEARRRMSSSSSKQTSETAEGAECVQYLVAVAWLVMKIDHKGILVLIDICSGAMNPRSFQTATPFITSVSSRDSATARLDRSNRSVEKALSPWSLPPGRWPSTRARKMRGSPSTAKYLHDHPGGAEVLTEAAGTDASDEFDNAGHSEDAFEAMESYLVGTLQGFQKKKPKRKPVGVVTPPTTQPGQSGGAVRGGSSVTKMVNLSLFSLGVVALYYAGRHWGFKSPRWVASLLKHSGSGNTSSGGPGFIRGILIGGGVFAAIDAVVAHRFAQLVWGSKKSFTSYPAYMKVPKRVEEDTLLQRGLLDPVKYSSLPLKTKTLIAPNVYRLTFTLPTTSTVLGLPIGQHVVIKADVAGESVARSYTPVSNNADRGVLELVVKVYPDGKLTNGYLAGLESGDEVLFRGPKGAMRYRPGLCSKIGMVAGGTGITPMFQVIRAICEDDRDTTQVSLIYANRTEEDILLREELDAFARRYPRNLQVYYLLDQPPEKWQYGSGYVTRELMQEKLPAPGLHTKMMLCGPPGMVNAAKKSLVSLGFEQPGASAKATDQIFCF</sequence>
<dbReference type="PROSITE" id="PS00191">
    <property type="entry name" value="CYTOCHROME_B5_1"/>
    <property type="match status" value="1"/>
</dbReference>
<dbReference type="Proteomes" id="UP001287286">
    <property type="component" value="Unassembled WGS sequence"/>
</dbReference>
<evidence type="ECO:0000259" key="14">
    <source>
        <dbReference type="PROSITE" id="PS51384"/>
    </source>
</evidence>
<dbReference type="InterPro" id="IPR017927">
    <property type="entry name" value="FAD-bd_FR_type"/>
</dbReference>
<gene>
    <name evidence="15" type="ORF">Purlil1_7683</name>
</gene>
<evidence type="ECO:0000256" key="3">
    <source>
        <dbReference type="ARBA" id="ARBA00006105"/>
    </source>
</evidence>
<dbReference type="Gene3D" id="3.40.50.80">
    <property type="entry name" value="Nucleotide-binding domain of ferredoxin-NADP reductase (FNR) module"/>
    <property type="match status" value="1"/>
</dbReference>
<dbReference type="PROSITE" id="PS51384">
    <property type="entry name" value="FAD_FR"/>
    <property type="match status" value="1"/>
</dbReference>
<keyword evidence="8" id="KW-0560">Oxidoreductase</keyword>
<protein>
    <recommendedName>
        <fullName evidence="17">Cytochrome-b5 reductase</fullName>
    </recommendedName>
</protein>
<keyword evidence="16" id="KW-1185">Reference proteome</keyword>
<dbReference type="PANTHER" id="PTHR19370">
    <property type="entry name" value="NADH-CYTOCHROME B5 REDUCTASE"/>
    <property type="match status" value="1"/>
</dbReference>
<dbReference type="PROSITE" id="PS50255">
    <property type="entry name" value="CYTOCHROME_B5_2"/>
    <property type="match status" value="1"/>
</dbReference>
<dbReference type="Pfam" id="PF00173">
    <property type="entry name" value="Cyt-b5"/>
    <property type="match status" value="1"/>
</dbReference>
<dbReference type="SUPFAM" id="SSF52343">
    <property type="entry name" value="Ferredoxin reductase-like, C-terminal NADP-linked domain"/>
    <property type="match status" value="1"/>
</dbReference>
<dbReference type="InterPro" id="IPR001199">
    <property type="entry name" value="Cyt_B5-like_heme/steroid-bd"/>
</dbReference>
<evidence type="ECO:0000256" key="10">
    <source>
        <dbReference type="ARBA" id="ARBA00023027"/>
    </source>
</evidence>
<evidence type="ECO:0000256" key="11">
    <source>
        <dbReference type="ARBA" id="ARBA00023136"/>
    </source>
</evidence>
<feature type="region of interest" description="Disordered" evidence="12">
    <location>
        <begin position="226"/>
        <end position="245"/>
    </location>
</feature>
<dbReference type="Gene3D" id="3.10.120.10">
    <property type="entry name" value="Cytochrome b5-like heme/steroid binding domain"/>
    <property type="match status" value="1"/>
</dbReference>
<evidence type="ECO:0000256" key="4">
    <source>
        <dbReference type="ARBA" id="ARBA00022617"/>
    </source>
</evidence>
<dbReference type="InterPro" id="IPR001433">
    <property type="entry name" value="OxRdtase_FAD/NAD-bd"/>
</dbReference>
<evidence type="ECO:0000256" key="2">
    <source>
        <dbReference type="ARBA" id="ARBA00004572"/>
    </source>
</evidence>
<accession>A0ABR0BV87</accession>
<comment type="subcellular location">
    <subcellularLocation>
        <location evidence="2">Mitochondrion outer membrane</location>
        <topology evidence="2">Single-pass membrane protein</topology>
    </subcellularLocation>
</comment>
<dbReference type="EMBL" id="JAWRVI010000028">
    <property type="protein sequence ID" value="KAK4087925.1"/>
    <property type="molecule type" value="Genomic_DNA"/>
</dbReference>
<dbReference type="Pfam" id="PF00970">
    <property type="entry name" value="FAD_binding_6"/>
    <property type="match status" value="1"/>
</dbReference>
<comment type="caution">
    <text evidence="15">The sequence shown here is derived from an EMBL/GenBank/DDBJ whole genome shotgun (WGS) entry which is preliminary data.</text>
</comment>
<dbReference type="CDD" id="cd06183">
    <property type="entry name" value="cyt_b5_reduct_like"/>
    <property type="match status" value="1"/>
</dbReference>
<keyword evidence="4" id="KW-0349">Heme</keyword>
<dbReference type="InterPro" id="IPR018506">
    <property type="entry name" value="Cyt_B5_heme-BS"/>
</dbReference>
<dbReference type="InterPro" id="IPR017938">
    <property type="entry name" value="Riboflavin_synthase-like_b-brl"/>
</dbReference>
<evidence type="ECO:0000256" key="12">
    <source>
        <dbReference type="SAM" id="MobiDB-lite"/>
    </source>
</evidence>
<evidence type="ECO:0000256" key="6">
    <source>
        <dbReference type="ARBA" id="ARBA00022723"/>
    </source>
</evidence>